<organism evidence="2 3">
    <name type="scientific">Scytonema hofmannii PCC 7110</name>
    <dbReference type="NCBI Taxonomy" id="128403"/>
    <lineage>
        <taxon>Bacteria</taxon>
        <taxon>Bacillati</taxon>
        <taxon>Cyanobacteriota</taxon>
        <taxon>Cyanophyceae</taxon>
        <taxon>Nostocales</taxon>
        <taxon>Scytonemataceae</taxon>
        <taxon>Scytonema</taxon>
    </lineage>
</organism>
<evidence type="ECO:0000259" key="1">
    <source>
        <dbReference type="Pfam" id="PF13460"/>
    </source>
</evidence>
<gene>
    <name evidence="2" type="ORF">WA1_42075</name>
</gene>
<sequence length="225" mass="24188">MITTPYIFLAGASRGVGREIAKCLTEQQLKVKSLLRTEEARAELEAMGIKVTLGNALNVGDIENVMLTEEPIHAVISTIGGLPKDGERADYIGNKNLIDVAVKAGVKKFILVSSIGSGNSIVALSPQALETLRPVLIEKEKAEKYLIESGLTYTIIRPGGLKSEPATGNGVLTENPNIAGIIHRADVAQLVCRCLNSDSANNKTLSAVDENMLFGQLIFEKFRLD</sequence>
<dbReference type="STRING" id="128403.WA1_42075"/>
<keyword evidence="3" id="KW-1185">Reference proteome</keyword>
<dbReference type="RefSeq" id="WP_017748560.1">
    <property type="nucleotide sequence ID" value="NZ_KQ976354.1"/>
</dbReference>
<feature type="domain" description="NAD(P)-binding" evidence="1">
    <location>
        <begin position="11"/>
        <end position="197"/>
    </location>
</feature>
<dbReference type="SUPFAM" id="SSF51735">
    <property type="entry name" value="NAD(P)-binding Rossmann-fold domains"/>
    <property type="match status" value="1"/>
</dbReference>
<accession>A0A139WV87</accession>
<dbReference type="Gene3D" id="3.40.50.720">
    <property type="entry name" value="NAD(P)-binding Rossmann-like Domain"/>
    <property type="match status" value="1"/>
</dbReference>
<dbReference type="AlphaFoldDB" id="A0A139WV87"/>
<proteinExistence type="predicted"/>
<evidence type="ECO:0000313" key="3">
    <source>
        <dbReference type="Proteomes" id="UP000076925"/>
    </source>
</evidence>
<dbReference type="OrthoDB" id="9803892at2"/>
<dbReference type="EMBL" id="ANNX02000047">
    <property type="protein sequence ID" value="KYC36313.1"/>
    <property type="molecule type" value="Genomic_DNA"/>
</dbReference>
<dbReference type="InterPro" id="IPR036291">
    <property type="entry name" value="NAD(P)-bd_dom_sf"/>
</dbReference>
<protein>
    <submittedName>
        <fullName evidence="2">Oxidoreductase</fullName>
    </submittedName>
</protein>
<reference evidence="2 3" key="1">
    <citation type="journal article" date="2013" name="Genome Biol. Evol.">
        <title>Genomes of Stigonematalean cyanobacteria (subsection V) and the evolution of oxygenic photosynthesis from prokaryotes to plastids.</title>
        <authorList>
            <person name="Dagan T."/>
            <person name="Roettger M."/>
            <person name="Stucken K."/>
            <person name="Landan G."/>
            <person name="Koch R."/>
            <person name="Major P."/>
            <person name="Gould S.B."/>
            <person name="Goremykin V.V."/>
            <person name="Rippka R."/>
            <person name="Tandeau de Marsac N."/>
            <person name="Gugger M."/>
            <person name="Lockhart P.J."/>
            <person name="Allen J.F."/>
            <person name="Brune I."/>
            <person name="Maus I."/>
            <person name="Puhler A."/>
            <person name="Martin W.F."/>
        </authorList>
    </citation>
    <scope>NUCLEOTIDE SEQUENCE [LARGE SCALE GENOMIC DNA]</scope>
    <source>
        <strain evidence="2 3">PCC 7110</strain>
    </source>
</reference>
<name>A0A139WV87_9CYAN</name>
<evidence type="ECO:0000313" key="2">
    <source>
        <dbReference type="EMBL" id="KYC36313.1"/>
    </source>
</evidence>
<comment type="caution">
    <text evidence="2">The sequence shown here is derived from an EMBL/GenBank/DDBJ whole genome shotgun (WGS) entry which is preliminary data.</text>
</comment>
<dbReference type="PANTHER" id="PTHR15020">
    <property type="entry name" value="FLAVIN REDUCTASE-RELATED"/>
    <property type="match status" value="1"/>
</dbReference>
<dbReference type="PANTHER" id="PTHR15020:SF45">
    <property type="entry name" value="NAD(P)-BINDING DOMAIN-CONTAINING PROTEIN"/>
    <property type="match status" value="1"/>
</dbReference>
<dbReference type="Pfam" id="PF13460">
    <property type="entry name" value="NAD_binding_10"/>
    <property type="match status" value="1"/>
</dbReference>
<dbReference type="InterPro" id="IPR016040">
    <property type="entry name" value="NAD(P)-bd_dom"/>
</dbReference>
<dbReference type="CDD" id="cd05243">
    <property type="entry name" value="SDR_a5"/>
    <property type="match status" value="1"/>
</dbReference>
<dbReference type="Proteomes" id="UP000076925">
    <property type="component" value="Unassembled WGS sequence"/>
</dbReference>